<dbReference type="Gene3D" id="1.20.1600.10">
    <property type="entry name" value="Outer membrane efflux proteins (OEP)"/>
    <property type="match status" value="1"/>
</dbReference>
<gene>
    <name evidence="3" type="ORF">SAMN04488034_101213</name>
</gene>
<accession>A0A1H5HPY1</accession>
<evidence type="ECO:0000313" key="3">
    <source>
        <dbReference type="EMBL" id="SEE29854.1"/>
    </source>
</evidence>
<feature type="signal peptide" evidence="2">
    <location>
        <begin position="1"/>
        <end position="20"/>
    </location>
</feature>
<dbReference type="STRING" id="390640.SAMN04488034_101213"/>
<feature type="coiled-coil region" evidence="1">
    <location>
        <begin position="98"/>
        <end position="157"/>
    </location>
</feature>
<dbReference type="SUPFAM" id="SSF56954">
    <property type="entry name" value="Outer membrane efflux proteins (OEP)"/>
    <property type="match status" value="1"/>
</dbReference>
<evidence type="ECO:0000256" key="2">
    <source>
        <dbReference type="SAM" id="SignalP"/>
    </source>
</evidence>
<dbReference type="Proteomes" id="UP000199448">
    <property type="component" value="Unassembled WGS sequence"/>
</dbReference>
<dbReference type="InterPro" id="IPR010131">
    <property type="entry name" value="MdtP/NodT-like"/>
</dbReference>
<proteinExistence type="predicted"/>
<dbReference type="OrthoDB" id="712316at2"/>
<name>A0A1H5HPY1_9FLAO</name>
<dbReference type="GO" id="GO:0015562">
    <property type="term" value="F:efflux transmembrane transporter activity"/>
    <property type="evidence" value="ECO:0007669"/>
    <property type="project" value="InterPro"/>
</dbReference>
<dbReference type="EMBL" id="FNUG01000001">
    <property type="protein sequence ID" value="SEE29854.1"/>
    <property type="molecule type" value="Genomic_DNA"/>
</dbReference>
<keyword evidence="4" id="KW-1185">Reference proteome</keyword>
<keyword evidence="2" id="KW-0732">Signal</keyword>
<organism evidence="3 4">
    <name type="scientific">Salinimicrobium catena</name>
    <dbReference type="NCBI Taxonomy" id="390640"/>
    <lineage>
        <taxon>Bacteria</taxon>
        <taxon>Pseudomonadati</taxon>
        <taxon>Bacteroidota</taxon>
        <taxon>Flavobacteriia</taxon>
        <taxon>Flavobacteriales</taxon>
        <taxon>Flavobacteriaceae</taxon>
        <taxon>Salinimicrobium</taxon>
    </lineage>
</organism>
<evidence type="ECO:0000256" key="1">
    <source>
        <dbReference type="SAM" id="Coils"/>
    </source>
</evidence>
<protein>
    <submittedName>
        <fullName evidence="3">Outer membrane protein TolC</fullName>
    </submittedName>
</protein>
<reference evidence="3 4" key="1">
    <citation type="submission" date="2016-10" db="EMBL/GenBank/DDBJ databases">
        <authorList>
            <person name="de Groot N.N."/>
        </authorList>
    </citation>
    <scope>NUCLEOTIDE SEQUENCE [LARGE SCALE GENOMIC DNA]</scope>
    <source>
        <strain evidence="3 4">DSM 23553</strain>
    </source>
</reference>
<dbReference type="AlphaFoldDB" id="A0A1H5HPY1"/>
<evidence type="ECO:0000313" key="4">
    <source>
        <dbReference type="Proteomes" id="UP000199448"/>
    </source>
</evidence>
<dbReference type="PANTHER" id="PTHR30203">
    <property type="entry name" value="OUTER MEMBRANE CATION EFFLUX PROTEIN"/>
    <property type="match status" value="1"/>
</dbReference>
<sequence length="394" mass="46379">MYKYIVSVCFGCLFSLGLSAQDMGVDQVLEQISKNNRQIKAYQSFMASRNLANKSENNLQDPQASAYYLPFGEHETDDYYEYQISQRFEFPTVYGARSKRIEKQEALMELEYEGLRQEVLLNAKKQLLELQVLQKRKELEQKRVEQAREVYDQIRRLFEAEQIGILELNKAKVAWLQDQFEVEQLEIRMESVLRELQKMNGGQAIEVGQLHISEETQLLSQDAIWQEKLSVDPELKALQAQTELAEQQVKLEKNKVLPELSVGYNYQGVSSSNYSGFLGGLSIPLWNSKNKVKAAKARYEYEQSNSEFVQAELYTAFLEKFQRFQLLDEKYLEYKETFEDLNSEELLFKAYDLGELSFLDYYREVEFYRHAYNRMLEMEKELLQLKAELLKHQL</sequence>
<dbReference type="PANTHER" id="PTHR30203:SF24">
    <property type="entry name" value="BLR4935 PROTEIN"/>
    <property type="match status" value="1"/>
</dbReference>
<feature type="chain" id="PRO_5011587483" evidence="2">
    <location>
        <begin position="21"/>
        <end position="394"/>
    </location>
</feature>
<dbReference type="RefSeq" id="WP_093110877.1">
    <property type="nucleotide sequence ID" value="NZ_FNGG01000001.1"/>
</dbReference>
<keyword evidence="1" id="KW-0175">Coiled coil</keyword>